<dbReference type="RefSeq" id="WP_165135039.1">
    <property type="nucleotide sequence ID" value="NZ_CP049253.1"/>
</dbReference>
<dbReference type="SMART" id="SM00490">
    <property type="entry name" value="HELICc"/>
    <property type="match status" value="1"/>
</dbReference>
<dbReference type="PROSITE" id="PS50966">
    <property type="entry name" value="ZF_SWIM"/>
    <property type="match status" value="1"/>
</dbReference>
<reference evidence="6 7" key="1">
    <citation type="submission" date="2021-03" db="EMBL/GenBank/DDBJ databases">
        <title>Sequencing the genomes of 1000 actinobacteria strains.</title>
        <authorList>
            <person name="Klenk H.-P."/>
        </authorList>
    </citation>
    <scope>NUCLEOTIDE SEQUENCE [LARGE SCALE GENOMIC DNA]</scope>
    <source>
        <strain evidence="6 7">DSM 24221</strain>
    </source>
</reference>
<name>A0ABS4ZI99_9MICO</name>
<evidence type="ECO:0000256" key="1">
    <source>
        <dbReference type="ARBA" id="ARBA00022801"/>
    </source>
</evidence>
<evidence type="ECO:0000313" key="7">
    <source>
        <dbReference type="Proteomes" id="UP001519362"/>
    </source>
</evidence>
<keyword evidence="6" id="KW-0067">ATP-binding</keyword>
<evidence type="ECO:0000259" key="5">
    <source>
        <dbReference type="PROSITE" id="PS51194"/>
    </source>
</evidence>
<feature type="domain" description="Helicase C-terminal" evidence="5">
    <location>
        <begin position="918"/>
        <end position="1075"/>
    </location>
</feature>
<comment type="caution">
    <text evidence="6">The sequence shown here is derived from an EMBL/GenBank/DDBJ whole genome shotgun (WGS) entry which is preliminary data.</text>
</comment>
<keyword evidence="2" id="KW-0862">Zinc</keyword>
<proteinExistence type="predicted"/>
<dbReference type="GO" id="GO:0004386">
    <property type="term" value="F:helicase activity"/>
    <property type="evidence" value="ECO:0007669"/>
    <property type="project" value="UniProtKB-KW"/>
</dbReference>
<protein>
    <submittedName>
        <fullName evidence="6">Superfamily II DNA or RNA helicase</fullName>
    </submittedName>
</protein>
<organism evidence="6 7">
    <name type="scientific">Microbacterium amylolyticum</name>
    <dbReference type="NCBI Taxonomy" id="936337"/>
    <lineage>
        <taxon>Bacteria</taxon>
        <taxon>Bacillati</taxon>
        <taxon>Actinomycetota</taxon>
        <taxon>Actinomycetes</taxon>
        <taxon>Micrococcales</taxon>
        <taxon>Microbacteriaceae</taxon>
        <taxon>Microbacterium</taxon>
    </lineage>
</organism>
<dbReference type="PROSITE" id="PS51192">
    <property type="entry name" value="HELICASE_ATP_BIND_1"/>
    <property type="match status" value="1"/>
</dbReference>
<dbReference type="PROSITE" id="PS51194">
    <property type="entry name" value="HELICASE_CTER"/>
    <property type="match status" value="1"/>
</dbReference>
<dbReference type="InterPro" id="IPR027417">
    <property type="entry name" value="P-loop_NTPase"/>
</dbReference>
<dbReference type="Gene3D" id="3.40.50.300">
    <property type="entry name" value="P-loop containing nucleotide triphosphate hydrolases"/>
    <property type="match status" value="1"/>
</dbReference>
<keyword evidence="6" id="KW-0547">Nucleotide-binding</keyword>
<dbReference type="InterPro" id="IPR007527">
    <property type="entry name" value="Znf_SWIM"/>
</dbReference>
<dbReference type="Proteomes" id="UP001519362">
    <property type="component" value="Unassembled WGS sequence"/>
</dbReference>
<keyword evidence="2" id="KW-0479">Metal-binding</keyword>
<keyword evidence="2" id="KW-0863">Zinc-finger</keyword>
<feature type="domain" description="SWIM-type" evidence="3">
    <location>
        <begin position="55"/>
        <end position="91"/>
    </location>
</feature>
<dbReference type="InterPro" id="IPR000330">
    <property type="entry name" value="SNF2_N"/>
</dbReference>
<gene>
    <name evidence="6" type="ORF">JOF34_001572</name>
</gene>
<dbReference type="InterPro" id="IPR014001">
    <property type="entry name" value="Helicase_ATP-bd"/>
</dbReference>
<dbReference type="InterPro" id="IPR038718">
    <property type="entry name" value="SNF2-like_sf"/>
</dbReference>
<dbReference type="Gene3D" id="3.40.50.10810">
    <property type="entry name" value="Tandem AAA-ATPase domain"/>
    <property type="match status" value="1"/>
</dbReference>
<dbReference type="Pfam" id="PF00176">
    <property type="entry name" value="SNF2-rel_dom"/>
    <property type="match status" value="1"/>
</dbReference>
<dbReference type="EMBL" id="JAGIOL010000001">
    <property type="protein sequence ID" value="MBP2436986.1"/>
    <property type="molecule type" value="Genomic_DNA"/>
</dbReference>
<sequence length="1083" mass="119436">MPRLVLTPAHVDAFFAADDADDGRALFHGLPVRVLRKESGRSVATGLVTVGSVSVEVILDGTQGETSIDCWCSHDGAGMCAHAAAAVHALASAEPPLALTGTGAETTRRTPQPPTWQKALERVISAEPDDDQADPPSDIALLFAVREAEAGDPPGAGIAIRPAVRGKGGTWVRGEVTWKNLAAQRWSNDPRARVLGEIEALFSSRVNFPALVDRMREHSGNRVYFGTGWTSEWIRLDATPARGLWELLRAAHDAGVVFVADEREQREIAVGQIPSRAAIDLRMVRGTLWVDPVITRDDRAPEASDASAVLSLGAPTIAVARAEGTAITDIVPLEAPATDEFDRLRRGGRLTIPAVGIEDFQRDYLPHVREVAPLFSSDESFEIPLPPRPVLVLAVRHADPVARLFWEWDYPNGARRDGAAEREIMSMVESAAGRFSHLLQRGRADRVFPARDLDRDETVEFLAEVLPAVRALDDVRYEPHSEVPAYAFATEEPLISFGADPGGHDWFELNIVVTIQGEPVSSSQLVTALSRGQTYFRLLSGTVFPLVDERFARLRDVLTQAKALHDTTSDRVRIPRYQFDIWQELAEIGVISSQEKQWFAAMRQLGADRVEMRHPPSSFTAELREYQREGFSWLDFLRRHRLGGILADDMGLGKTVQVLAALAQAREDEPDARFLVVTPTSVVGHWVAEAERFAPALGATAIRDTAGKRGTRVADAAGNAALVVTSYAIFRLDHEDFAQMGFRVLVLDEAQQVKNTASRGYALARTLDVPTKFAITGTPMENNLMELFAIATLVAPGLFGTRAHFRDQFQRQIERERNASRRDRLRARLRPFLMRRTKEQVAPELPPKTEQTLEVVLHPAHQRAYERRFRREQQKLLGLLDDVEKNRIQILASLTTLRMHALDPSYAGADGGSAKLDKLGELLDEIVADGHRVLVFSQFTSFLGLAAQVAEARGIRYAYLDGSTPHAQRARAIDRFSAGEVPAFFLSLKAGGTGLNLTAADYCVVLDPWWNPAAEAQAVDRAHRIGQTKPVMVYRLISAGTIEQKVLDLQSRKRRLFEEVLAGAPAEALGADDYRALLGEPRP</sequence>
<evidence type="ECO:0000259" key="4">
    <source>
        <dbReference type="PROSITE" id="PS51192"/>
    </source>
</evidence>
<dbReference type="PANTHER" id="PTHR10799">
    <property type="entry name" value="SNF2/RAD54 HELICASE FAMILY"/>
    <property type="match status" value="1"/>
</dbReference>
<dbReference type="SMART" id="SM00487">
    <property type="entry name" value="DEXDc"/>
    <property type="match status" value="1"/>
</dbReference>
<dbReference type="InterPro" id="IPR001650">
    <property type="entry name" value="Helicase_C-like"/>
</dbReference>
<keyword evidence="7" id="KW-1185">Reference proteome</keyword>
<dbReference type="InterPro" id="IPR049730">
    <property type="entry name" value="SNF2/RAD54-like_C"/>
</dbReference>
<keyword evidence="1" id="KW-0378">Hydrolase</keyword>
<accession>A0ABS4ZI99</accession>
<evidence type="ECO:0000313" key="6">
    <source>
        <dbReference type="EMBL" id="MBP2436986.1"/>
    </source>
</evidence>
<dbReference type="SUPFAM" id="SSF52540">
    <property type="entry name" value="P-loop containing nucleoside triphosphate hydrolases"/>
    <property type="match status" value="2"/>
</dbReference>
<keyword evidence="6" id="KW-0347">Helicase</keyword>
<dbReference type="Pfam" id="PF00271">
    <property type="entry name" value="Helicase_C"/>
    <property type="match status" value="1"/>
</dbReference>
<dbReference type="CDD" id="cd18793">
    <property type="entry name" value="SF2_C_SNF"/>
    <property type="match status" value="1"/>
</dbReference>
<feature type="domain" description="Helicase ATP-binding" evidence="4">
    <location>
        <begin position="635"/>
        <end position="797"/>
    </location>
</feature>
<evidence type="ECO:0000256" key="2">
    <source>
        <dbReference type="PROSITE-ProRule" id="PRU00325"/>
    </source>
</evidence>
<evidence type="ECO:0000259" key="3">
    <source>
        <dbReference type="PROSITE" id="PS50966"/>
    </source>
</evidence>